<feature type="compositionally biased region" description="Polar residues" evidence="1">
    <location>
        <begin position="28"/>
        <end position="38"/>
    </location>
</feature>
<proteinExistence type="predicted"/>
<protein>
    <submittedName>
        <fullName evidence="2">Uncharacterized protein</fullName>
    </submittedName>
</protein>
<evidence type="ECO:0000256" key="1">
    <source>
        <dbReference type="SAM" id="MobiDB-lite"/>
    </source>
</evidence>
<name>A0A0C3NZN4_PISTI</name>
<accession>A0A0C3NZN4</accession>
<feature type="region of interest" description="Disordered" evidence="1">
    <location>
        <begin position="1"/>
        <end position="38"/>
    </location>
</feature>
<keyword evidence="3" id="KW-1185">Reference proteome</keyword>
<reference evidence="2 3" key="1">
    <citation type="submission" date="2014-04" db="EMBL/GenBank/DDBJ databases">
        <authorList>
            <consortium name="DOE Joint Genome Institute"/>
            <person name="Kuo A."/>
            <person name="Kohler A."/>
            <person name="Costa M.D."/>
            <person name="Nagy L.G."/>
            <person name="Floudas D."/>
            <person name="Copeland A."/>
            <person name="Barry K.W."/>
            <person name="Cichocki N."/>
            <person name="Veneault-Fourrey C."/>
            <person name="LaButti K."/>
            <person name="Lindquist E.A."/>
            <person name="Lipzen A."/>
            <person name="Lundell T."/>
            <person name="Morin E."/>
            <person name="Murat C."/>
            <person name="Sun H."/>
            <person name="Tunlid A."/>
            <person name="Henrissat B."/>
            <person name="Grigoriev I.V."/>
            <person name="Hibbett D.S."/>
            <person name="Martin F."/>
            <person name="Nordberg H.P."/>
            <person name="Cantor M.N."/>
            <person name="Hua S.X."/>
        </authorList>
    </citation>
    <scope>NUCLEOTIDE SEQUENCE [LARGE SCALE GENOMIC DNA]</scope>
    <source>
        <strain evidence="2 3">Marx 270</strain>
    </source>
</reference>
<dbReference type="AlphaFoldDB" id="A0A0C3NZN4"/>
<evidence type="ECO:0000313" key="2">
    <source>
        <dbReference type="EMBL" id="KIO00589.1"/>
    </source>
</evidence>
<organism evidence="2 3">
    <name type="scientific">Pisolithus tinctorius Marx 270</name>
    <dbReference type="NCBI Taxonomy" id="870435"/>
    <lineage>
        <taxon>Eukaryota</taxon>
        <taxon>Fungi</taxon>
        <taxon>Dikarya</taxon>
        <taxon>Basidiomycota</taxon>
        <taxon>Agaricomycotina</taxon>
        <taxon>Agaricomycetes</taxon>
        <taxon>Agaricomycetidae</taxon>
        <taxon>Boletales</taxon>
        <taxon>Sclerodermatineae</taxon>
        <taxon>Pisolithaceae</taxon>
        <taxon>Pisolithus</taxon>
    </lineage>
</organism>
<dbReference type="Proteomes" id="UP000054217">
    <property type="component" value="Unassembled WGS sequence"/>
</dbReference>
<dbReference type="HOGENOM" id="CLU_037659_0_0_1"/>
<reference evidence="3" key="2">
    <citation type="submission" date="2015-01" db="EMBL/GenBank/DDBJ databases">
        <title>Evolutionary Origins and Diversification of the Mycorrhizal Mutualists.</title>
        <authorList>
            <consortium name="DOE Joint Genome Institute"/>
            <consortium name="Mycorrhizal Genomics Consortium"/>
            <person name="Kohler A."/>
            <person name="Kuo A."/>
            <person name="Nagy L.G."/>
            <person name="Floudas D."/>
            <person name="Copeland A."/>
            <person name="Barry K.W."/>
            <person name="Cichocki N."/>
            <person name="Veneault-Fourrey C."/>
            <person name="LaButti K."/>
            <person name="Lindquist E.A."/>
            <person name="Lipzen A."/>
            <person name="Lundell T."/>
            <person name="Morin E."/>
            <person name="Murat C."/>
            <person name="Riley R."/>
            <person name="Ohm R."/>
            <person name="Sun H."/>
            <person name="Tunlid A."/>
            <person name="Henrissat B."/>
            <person name="Grigoriev I.V."/>
            <person name="Hibbett D.S."/>
            <person name="Martin F."/>
        </authorList>
    </citation>
    <scope>NUCLEOTIDE SEQUENCE [LARGE SCALE GENOMIC DNA]</scope>
    <source>
        <strain evidence="3">Marx 270</strain>
    </source>
</reference>
<dbReference type="EMBL" id="KN831994">
    <property type="protein sequence ID" value="KIO00589.1"/>
    <property type="molecule type" value="Genomic_DNA"/>
</dbReference>
<sequence length="673" mass="76917">MATGVSLQESYLRGRGNERSGLGIPAVSRNTHQLTNDPFRSKIPLKFKAERLEEHPKPTGVGVKGLETLTGSPETDRLAYKEVIDSHRAPQHMNHIESKAIARRIKIEEPSRLVIRRKPPEEALRIEMLKHTARIDALALEIFRGRTVSAINVLFKDSSSESTRALGIRTCAESPAMLTKQGHVTALHVVAARTQVILHTDDSRVIDRLRKIATIGYEEWGEWRTIWKIEGRARLELPLYTDDARGARVLSSTAQRENGYIQRRPNDAQMTAIPRMTTMTAFYTDRWPHKARLAVRWKQGTMSMSTESDGSEVRFDFKTLYLHLCYSREGSYLRRTATAVQRTRTTLGTDRWPCKARTTVLWRRGTMSADVGLGGPRVCLDSGTRYLHLCYSRENGCTRRRTSDIQAATIRGTTTIYEEIQRTVKEKLRDTIQRYYYEWGEWSGRAEGLNLATATVITMTTTAATATATTTTTRLEADQWPCKAGTAVRWERGATSAGTGLDSPGFCFGSRTYYLHLSYSRDGRQLQRSATSVSAIKAQESVLERQRRSSRIRHPTNVEMEPEDSSFYFCFITFYLQRNQEESQEERSERLCGLVHRNCYRWQRDSGVQSRDKRRDAQGAFYLHLRRFREYDYLQGIVGKLPPQRAKATVTRTHMEEQAQRLRIDSDVEGGTH</sequence>
<dbReference type="InParanoid" id="A0A0C3NZN4"/>
<evidence type="ECO:0000313" key="3">
    <source>
        <dbReference type="Proteomes" id="UP000054217"/>
    </source>
</evidence>
<gene>
    <name evidence="2" type="ORF">M404DRAFT_29291</name>
</gene>
<dbReference type="OrthoDB" id="2705452at2759"/>